<dbReference type="NCBIfam" id="TIGR04025">
    <property type="entry name" value="PPOX_FMN_DR2398"/>
    <property type="match status" value="1"/>
</dbReference>
<dbReference type="InterPro" id="IPR024029">
    <property type="entry name" value="Pyridox_Oxase_FMN-dep"/>
</dbReference>
<dbReference type="STRING" id="634500.EbC_43640"/>
<dbReference type="AlphaFoldDB" id="D8ML67"/>
<dbReference type="InterPro" id="IPR011576">
    <property type="entry name" value="Pyridox_Oxase_N"/>
</dbReference>
<dbReference type="EMBL" id="FP236843">
    <property type="protein sequence ID" value="CAX61895.1"/>
    <property type="molecule type" value="Genomic_DNA"/>
</dbReference>
<dbReference type="KEGG" id="ebi:EbC_43640"/>
<accession>D8ML67</accession>
<dbReference type="PANTHER" id="PTHR42815:SF2">
    <property type="entry name" value="FAD-BINDING, PUTATIVE (AFU_ORTHOLOGUE AFUA_6G07600)-RELATED"/>
    <property type="match status" value="1"/>
</dbReference>
<keyword evidence="3" id="KW-1185">Reference proteome</keyword>
<dbReference type="Proteomes" id="UP000008793">
    <property type="component" value="Chromosome"/>
</dbReference>
<dbReference type="SUPFAM" id="SSF50475">
    <property type="entry name" value="FMN-binding split barrel"/>
    <property type="match status" value="1"/>
</dbReference>
<evidence type="ECO:0000313" key="3">
    <source>
        <dbReference type="Proteomes" id="UP000008793"/>
    </source>
</evidence>
<evidence type="ECO:0000313" key="2">
    <source>
        <dbReference type="EMBL" id="CAX61895.1"/>
    </source>
</evidence>
<proteinExistence type="predicted"/>
<dbReference type="HOGENOM" id="CLU_085054_0_0_6"/>
<dbReference type="InterPro" id="IPR012349">
    <property type="entry name" value="Split_barrel_FMN-bd"/>
</dbReference>
<feature type="domain" description="Pyridoxamine 5'-phosphate oxidase N-terminal" evidence="1">
    <location>
        <begin position="57"/>
        <end position="176"/>
    </location>
</feature>
<gene>
    <name evidence="2" type="ordered locus">EbC_43640</name>
</gene>
<protein>
    <submittedName>
        <fullName evidence="2">Pyridoxamine 5\'-phosphate oxidase family protein</fullName>
    </submittedName>
</protein>
<evidence type="ECO:0000259" key="1">
    <source>
        <dbReference type="Pfam" id="PF01243"/>
    </source>
</evidence>
<reference evidence="2 3" key="1">
    <citation type="journal article" date="2010" name="BMC Genomics">
        <title>Genome comparison of the epiphytic bacteria Erwinia billingiae and E. tasmaniensis with the pear pathogen E. pyrifoliae.</title>
        <authorList>
            <person name="Kube M."/>
            <person name="Migdoll A.M."/>
            <person name="Gehring I."/>
            <person name="Heitmann K."/>
            <person name="Mayer Y."/>
            <person name="Kuhl H."/>
            <person name="Knaust F."/>
            <person name="Geider K."/>
            <person name="Reinhardt R."/>
        </authorList>
    </citation>
    <scope>NUCLEOTIDE SEQUENCE [LARGE SCALE GENOMIC DNA]</scope>
    <source>
        <strain evidence="2 3">Eb661</strain>
    </source>
</reference>
<organism evidence="3">
    <name type="scientific">Erwinia billingiae (strain Eb661)</name>
    <dbReference type="NCBI Taxonomy" id="634500"/>
    <lineage>
        <taxon>Bacteria</taxon>
        <taxon>Pseudomonadati</taxon>
        <taxon>Pseudomonadota</taxon>
        <taxon>Gammaproteobacteria</taxon>
        <taxon>Enterobacterales</taxon>
        <taxon>Erwiniaceae</taxon>
        <taxon>Erwinia</taxon>
    </lineage>
</organism>
<dbReference type="eggNOG" id="COG3576">
    <property type="taxonomic scope" value="Bacteria"/>
</dbReference>
<dbReference type="PANTHER" id="PTHR42815">
    <property type="entry name" value="FAD-BINDING, PUTATIVE (AFU_ORTHOLOGUE AFUA_6G07600)-RELATED"/>
    <property type="match status" value="1"/>
</dbReference>
<dbReference type="Pfam" id="PF01243">
    <property type="entry name" value="PNPOx_N"/>
    <property type="match status" value="1"/>
</dbReference>
<sequence length="230" mass="25388">MIIGKVLCRRRAKHNFDQICGDNMSDEQDCITTLAALEQLYGEVATPSLMKVTDHIHPAYRPFIDSSPFVALATSGPSGLDVSPRGDPAGFLHIENEKTLLLPDRRGNNRIDSLRNIVSDPRVALLFLIPGIGETLRVNGVAEISINPELLERFAVEGNRPRSVLRITVNSVFFQCSRAIIRARLWDPATQLERAQLPSTGSILKALSQSAIDGEAYDRALPGRIKDTLY</sequence>
<name>D8ML67_ERWBE</name>
<dbReference type="Gene3D" id="2.30.110.10">
    <property type="entry name" value="Electron Transport, Fmn-binding Protein, Chain A"/>
    <property type="match status" value="1"/>
</dbReference>